<dbReference type="PANTHER" id="PTHR43332">
    <property type="entry name" value="INNER MEMBRANE TRANSPORT PERMEASE YADH-RELATED"/>
    <property type="match status" value="1"/>
</dbReference>
<keyword evidence="3 5" id="KW-1133">Transmembrane helix</keyword>
<keyword evidence="2 5" id="KW-0812">Transmembrane</keyword>
<feature type="transmembrane region" description="Helical" evidence="5">
    <location>
        <begin position="133"/>
        <end position="157"/>
    </location>
</feature>
<protein>
    <recommendedName>
        <fullName evidence="5">Transport permease protein</fullName>
    </recommendedName>
</protein>
<feature type="transmembrane region" description="Helical" evidence="5">
    <location>
        <begin position="218"/>
        <end position="239"/>
    </location>
</feature>
<dbReference type="PIRSF" id="PIRSF006648">
    <property type="entry name" value="DrrB"/>
    <property type="match status" value="1"/>
</dbReference>
<dbReference type="Proteomes" id="UP000425960">
    <property type="component" value="Chromosome"/>
</dbReference>
<evidence type="ECO:0000256" key="5">
    <source>
        <dbReference type="RuleBase" id="RU361157"/>
    </source>
</evidence>
<dbReference type="AlphaFoldDB" id="A0A5K7ZP78"/>
<sequence>MQGFIAVYLREVLILKRRFKRQIAGMAVSPLLYLIAFGYAMGGAVRVDGRSYLEFLIPGLIAMSSMTQSFGIATDINVARFYWYIFEEFQAAPIRNVAYVAGEVLAGMTRALLAIGVILILSLFFGVRLNYGPLLWVAVLLNSFVFASLAVALAMLVKSHADQSLLTSFVITPMAFLGGTFFPLDRLPAWAQKVLSVLPLTHASHAIRSTAFDQSPAWQSYVVLSVAGVLFFLLALGTVNKARD</sequence>
<dbReference type="GO" id="GO:0043190">
    <property type="term" value="C:ATP-binding cassette (ABC) transporter complex"/>
    <property type="evidence" value="ECO:0007669"/>
    <property type="project" value="InterPro"/>
</dbReference>
<evidence type="ECO:0000313" key="7">
    <source>
        <dbReference type="EMBL" id="BBO82585.1"/>
    </source>
</evidence>
<feature type="domain" description="ABC transmembrane type-2" evidence="6">
    <location>
        <begin position="21"/>
        <end position="242"/>
    </location>
</feature>
<comment type="subcellular location">
    <subcellularLocation>
        <location evidence="5">Cell membrane</location>
        <topology evidence="5">Multi-pass membrane protein</topology>
    </subcellularLocation>
    <subcellularLocation>
        <location evidence="1">Membrane</location>
        <topology evidence="1">Multi-pass membrane protein</topology>
    </subcellularLocation>
</comment>
<evidence type="ECO:0000313" key="8">
    <source>
        <dbReference type="Proteomes" id="UP000425960"/>
    </source>
</evidence>
<dbReference type="InterPro" id="IPR013525">
    <property type="entry name" value="ABC2_TM"/>
</dbReference>
<dbReference type="InterPro" id="IPR047817">
    <property type="entry name" value="ABC2_TM_bact-type"/>
</dbReference>
<proteinExistence type="inferred from homology"/>
<evidence type="ECO:0000256" key="3">
    <source>
        <dbReference type="ARBA" id="ARBA00022989"/>
    </source>
</evidence>
<dbReference type="GO" id="GO:0140359">
    <property type="term" value="F:ABC-type transporter activity"/>
    <property type="evidence" value="ECO:0007669"/>
    <property type="project" value="InterPro"/>
</dbReference>
<evidence type="ECO:0000256" key="1">
    <source>
        <dbReference type="ARBA" id="ARBA00004141"/>
    </source>
</evidence>
<dbReference type="InterPro" id="IPR000412">
    <property type="entry name" value="ABC_2_transport"/>
</dbReference>
<keyword evidence="5" id="KW-0813">Transport</keyword>
<evidence type="ECO:0000259" key="6">
    <source>
        <dbReference type="PROSITE" id="PS51012"/>
    </source>
</evidence>
<accession>A0A5K7ZP78</accession>
<dbReference type="RefSeq" id="WP_155323003.1">
    <property type="nucleotide sequence ID" value="NZ_AP021876.1"/>
</dbReference>
<feature type="transmembrane region" description="Helical" evidence="5">
    <location>
        <begin position="104"/>
        <end position="127"/>
    </location>
</feature>
<keyword evidence="4 5" id="KW-0472">Membrane</keyword>
<organism evidence="7 8">
    <name type="scientific">Desulfosarcina ovata subsp. sediminis</name>
    <dbReference type="NCBI Taxonomy" id="885957"/>
    <lineage>
        <taxon>Bacteria</taxon>
        <taxon>Pseudomonadati</taxon>
        <taxon>Thermodesulfobacteriota</taxon>
        <taxon>Desulfobacteria</taxon>
        <taxon>Desulfobacterales</taxon>
        <taxon>Desulfosarcinaceae</taxon>
        <taxon>Desulfosarcina</taxon>
    </lineage>
</organism>
<comment type="similarity">
    <text evidence="5">Belongs to the ABC-2 integral membrane protein family.</text>
</comment>
<dbReference type="PRINTS" id="PR00164">
    <property type="entry name" value="ABC2TRNSPORT"/>
</dbReference>
<dbReference type="PANTHER" id="PTHR43332:SF2">
    <property type="entry name" value="INNER MEMBRANE TRANSPORT PERMEASE YADH"/>
    <property type="match status" value="1"/>
</dbReference>
<feature type="transmembrane region" description="Helical" evidence="5">
    <location>
        <begin position="23"/>
        <end position="41"/>
    </location>
</feature>
<gene>
    <name evidence="7" type="ORF">DSCO28_31510</name>
</gene>
<evidence type="ECO:0000256" key="4">
    <source>
        <dbReference type="ARBA" id="ARBA00023136"/>
    </source>
</evidence>
<feature type="transmembrane region" description="Helical" evidence="5">
    <location>
        <begin position="61"/>
        <end position="83"/>
    </location>
</feature>
<reference evidence="7 8" key="1">
    <citation type="submission" date="2019-11" db="EMBL/GenBank/DDBJ databases">
        <title>Comparative genomics of hydrocarbon-degrading Desulfosarcina strains.</title>
        <authorList>
            <person name="Watanabe M."/>
            <person name="Kojima H."/>
            <person name="Fukui M."/>
        </authorList>
    </citation>
    <scope>NUCLEOTIDE SEQUENCE [LARGE SCALE GENOMIC DNA]</scope>
    <source>
        <strain evidence="7 8">28bB2T</strain>
    </source>
</reference>
<dbReference type="PROSITE" id="PS51012">
    <property type="entry name" value="ABC_TM2"/>
    <property type="match status" value="1"/>
</dbReference>
<dbReference type="KEGG" id="dov:DSCO28_31510"/>
<keyword evidence="5" id="KW-1003">Cell membrane</keyword>
<name>A0A5K7ZP78_9BACT</name>
<evidence type="ECO:0000256" key="2">
    <source>
        <dbReference type="ARBA" id="ARBA00022692"/>
    </source>
</evidence>
<feature type="transmembrane region" description="Helical" evidence="5">
    <location>
        <begin position="164"/>
        <end position="184"/>
    </location>
</feature>
<dbReference type="InterPro" id="IPR052522">
    <property type="entry name" value="ABC-2_transport_permease"/>
</dbReference>
<dbReference type="Pfam" id="PF01061">
    <property type="entry name" value="ABC2_membrane"/>
    <property type="match status" value="1"/>
</dbReference>
<dbReference type="EMBL" id="AP021876">
    <property type="protein sequence ID" value="BBO82585.1"/>
    <property type="molecule type" value="Genomic_DNA"/>
</dbReference>